<protein>
    <submittedName>
        <fullName evidence="2">Uncharacterized protein</fullName>
    </submittedName>
</protein>
<keyword evidence="3" id="KW-1185">Reference proteome</keyword>
<dbReference type="HOGENOM" id="CLU_034353_1_1_0"/>
<dbReference type="Proteomes" id="UP000007113">
    <property type="component" value="Chromosome"/>
</dbReference>
<evidence type="ECO:0000313" key="2">
    <source>
        <dbReference type="EMBL" id="AEU36216.1"/>
    </source>
</evidence>
<evidence type="ECO:0000256" key="1">
    <source>
        <dbReference type="SAM" id="SignalP"/>
    </source>
</evidence>
<dbReference type="AlphaFoldDB" id="G8NS08"/>
<dbReference type="RefSeq" id="WP_014265095.1">
    <property type="nucleotide sequence ID" value="NC_016631.1"/>
</dbReference>
<accession>G8NS08</accession>
<organism evidence="2 3">
    <name type="scientific">Granulicella mallensis (strain ATCC BAA-1857 / DSM 23137 / MP5ACTX8)</name>
    <dbReference type="NCBI Taxonomy" id="682795"/>
    <lineage>
        <taxon>Bacteria</taxon>
        <taxon>Pseudomonadati</taxon>
        <taxon>Acidobacteriota</taxon>
        <taxon>Terriglobia</taxon>
        <taxon>Terriglobales</taxon>
        <taxon>Acidobacteriaceae</taxon>
        <taxon>Granulicella</taxon>
    </lineage>
</organism>
<dbReference type="EMBL" id="CP003130">
    <property type="protein sequence ID" value="AEU36216.1"/>
    <property type="molecule type" value="Genomic_DNA"/>
</dbReference>
<gene>
    <name evidence="2" type="ordered locus">AciX8_1880</name>
</gene>
<keyword evidence="1" id="KW-0732">Signal</keyword>
<proteinExistence type="predicted"/>
<feature type="chain" id="PRO_5003512934" evidence="1">
    <location>
        <begin position="24"/>
        <end position="431"/>
    </location>
</feature>
<evidence type="ECO:0000313" key="3">
    <source>
        <dbReference type="Proteomes" id="UP000007113"/>
    </source>
</evidence>
<dbReference type="KEGG" id="gma:AciX8_1880"/>
<dbReference type="OrthoDB" id="618894at2"/>
<sequence precursor="true">MNRLDRKFCFGLALFASAFPAFAQTHTRGAKMTVDTADQACVQLHDNNKWTSSITDLDGVGTNYTLSTFVANGHLTLAAPTISSSDHPHATGYGNGFKWDSTDETTGSWSPQGFTIGSVNGDEMGFASWNWSGASPSHGTRLSIVDVADLSNVVYRDIQMVLPTGPGTYEAIAEHAGGIAAFTGGRYLYVTEGSGFHVFDLNNIRKVNTTACTASDGTPIFGKNSAGDYCAGGYEFMVPQVAEYSVPSTTESGTAISATCNPKFSWGGYDWRRATNYLLSGEYCGAAADGSACNGDSSFLNGRMYMWPVASTGELAVDTAGYVSPFRVYYMNESDVQGIASDNNLDSDGVSYPTDTYYLASTYENGFIYRVGENVATESWSYDAGTAPYHPEGMYATSTPNMWVLTEGGGGSSDPAGEGRSVFYLHQGDIR</sequence>
<name>G8NS08_GRAMM</name>
<reference evidence="2 3" key="1">
    <citation type="submission" date="2011-11" db="EMBL/GenBank/DDBJ databases">
        <title>Complete sequence of Granulicella mallensis MP5ACTX8.</title>
        <authorList>
            <consortium name="US DOE Joint Genome Institute"/>
            <person name="Lucas S."/>
            <person name="Copeland A."/>
            <person name="Lapidus A."/>
            <person name="Cheng J.-F."/>
            <person name="Goodwin L."/>
            <person name="Pitluck S."/>
            <person name="Peters L."/>
            <person name="Lu M."/>
            <person name="Detter J.C."/>
            <person name="Han C."/>
            <person name="Tapia R."/>
            <person name="Land M."/>
            <person name="Hauser L."/>
            <person name="Kyrpides N."/>
            <person name="Ivanova N."/>
            <person name="Mikhailova N."/>
            <person name="Pagani I."/>
            <person name="Rawat S."/>
            <person name="Mannisto M."/>
            <person name="Haggblom M."/>
            <person name="Woyke T."/>
        </authorList>
    </citation>
    <scope>NUCLEOTIDE SEQUENCE [LARGE SCALE GENOMIC DNA]</scope>
    <source>
        <strain evidence="3">ATCC BAA-1857 / DSM 23137 / MP5ACTX8</strain>
    </source>
</reference>
<feature type="signal peptide" evidence="1">
    <location>
        <begin position="1"/>
        <end position="23"/>
    </location>
</feature>
<dbReference type="STRING" id="682795.AciX8_1880"/>